<keyword evidence="3" id="KW-1185">Reference proteome</keyword>
<name>A0A8J4GZM4_9BACL</name>
<accession>A0A8J4GZM4</accession>
<dbReference type="AlphaFoldDB" id="A0A8J4GZM4"/>
<comment type="caution">
    <text evidence="2">The sequence shown here is derived from an EMBL/GenBank/DDBJ whole genome shotgun (WGS) entry which is preliminary data.</text>
</comment>
<organism evidence="2 3">
    <name type="scientific">Xylanibacillus composti</name>
    <dbReference type="NCBI Taxonomy" id="1572762"/>
    <lineage>
        <taxon>Bacteria</taxon>
        <taxon>Bacillati</taxon>
        <taxon>Bacillota</taxon>
        <taxon>Bacilli</taxon>
        <taxon>Bacillales</taxon>
        <taxon>Paenibacillaceae</taxon>
        <taxon>Xylanibacillus</taxon>
    </lineage>
</organism>
<dbReference type="InterPro" id="IPR007569">
    <property type="entry name" value="DUF559"/>
</dbReference>
<feature type="domain" description="DUF559" evidence="1">
    <location>
        <begin position="62"/>
        <end position="126"/>
    </location>
</feature>
<dbReference type="Pfam" id="PF04480">
    <property type="entry name" value="DUF559"/>
    <property type="match status" value="1"/>
</dbReference>
<dbReference type="RefSeq" id="WP_213410775.1">
    <property type="nucleotide sequence ID" value="NZ_BOVK01000013.1"/>
</dbReference>
<dbReference type="EMBL" id="BOVK01000013">
    <property type="protein sequence ID" value="GIQ68162.1"/>
    <property type="molecule type" value="Genomic_DNA"/>
</dbReference>
<gene>
    <name evidence="2" type="ORF">XYCOK13_09860</name>
</gene>
<protein>
    <submittedName>
        <fullName evidence="2">DUF559 domain-containing protein</fullName>
    </submittedName>
</protein>
<proteinExistence type="predicted"/>
<sequence length="220" mass="25571">MHPAVRKFVEAYEAEARAKGRIRTKIGKYELLFLEQVWGPNFDYRFDGLQAEYPFMDSKGGQRFIDFIYQKGEVRLLIEIDGYTTHARQITYKEFDDHLNRQNDLAAAGWHILRLSANQVEHQGAHCQYQLQRAIGACWSRTYGLQTGSPEQLWTTRKNRCLHLALQHEGKLKASLVAAEFGVTMKTAHDWMQRFVKEGMLIPIKGKKRIVGYQVIELLR</sequence>
<evidence type="ECO:0000313" key="3">
    <source>
        <dbReference type="Proteomes" id="UP000677918"/>
    </source>
</evidence>
<reference evidence="2" key="1">
    <citation type="submission" date="2021-04" db="EMBL/GenBank/DDBJ databases">
        <title>Draft genome sequence of Xylanibacillus composti strain K13.</title>
        <authorList>
            <person name="Uke A."/>
            <person name="Chhe C."/>
            <person name="Baramee S."/>
            <person name="Kosugi A."/>
        </authorList>
    </citation>
    <scope>NUCLEOTIDE SEQUENCE</scope>
    <source>
        <strain evidence="2">K13</strain>
    </source>
</reference>
<dbReference type="Proteomes" id="UP000677918">
    <property type="component" value="Unassembled WGS sequence"/>
</dbReference>
<evidence type="ECO:0000313" key="2">
    <source>
        <dbReference type="EMBL" id="GIQ68162.1"/>
    </source>
</evidence>
<evidence type="ECO:0000259" key="1">
    <source>
        <dbReference type="Pfam" id="PF04480"/>
    </source>
</evidence>
<dbReference type="Gene3D" id="3.40.960.10">
    <property type="entry name" value="VSR Endonuclease"/>
    <property type="match status" value="1"/>
</dbReference>